<dbReference type="InterPro" id="IPR006139">
    <property type="entry name" value="D-isomer_2_OHA_DH_cat_dom"/>
</dbReference>
<proteinExistence type="inferred from homology"/>
<evidence type="ECO:0000259" key="3">
    <source>
        <dbReference type="Pfam" id="PF00389"/>
    </source>
</evidence>
<evidence type="ECO:0008006" key="7">
    <source>
        <dbReference type="Google" id="ProtNLM"/>
    </source>
</evidence>
<feature type="domain" description="D-isomer specific 2-hydroxyacid dehydrogenase catalytic" evidence="3">
    <location>
        <begin position="25"/>
        <end position="324"/>
    </location>
</feature>
<evidence type="ECO:0000256" key="1">
    <source>
        <dbReference type="ARBA" id="ARBA00023002"/>
    </source>
</evidence>
<evidence type="ECO:0000313" key="5">
    <source>
        <dbReference type="EMBL" id="KAK9822438.1"/>
    </source>
</evidence>
<sequence>MSSTAGPLKVLFCGQSFDKAFFYTKESLTKKNAMNIEVTRCSLPEVPEHAQQAHVVVPFMALVDRPLLQAAQSLRLIIQYGVGVEGVNIPAATAHGIWVSNIPSGATGNATSCAEHAIFLALACLKQVHAMAASVREQRIGLPTGETLFSKTALVIGYGGIARELVPRLQAFGTKLILVRRSSWEGDQPQTSGWDVHLASWKDLSSLLPQADLVFLTCSLNDETRGLVDSSFLSKCKPGVRIVNVARGGLLDYDAVLKELDGKIGALGLDVQWSEPFDPEDPVAKHSRVYLTPHVAGVTELSYRTMADLLAEQIIRASELQPPTVQLNQIDPSEWVRKHSARVSA</sequence>
<dbReference type="AlphaFoldDB" id="A0AAW1QM04"/>
<reference evidence="5 6" key="1">
    <citation type="journal article" date="2024" name="Nat. Commun.">
        <title>Phylogenomics reveals the evolutionary origins of lichenization in chlorophyte algae.</title>
        <authorList>
            <person name="Puginier C."/>
            <person name="Libourel C."/>
            <person name="Otte J."/>
            <person name="Skaloud P."/>
            <person name="Haon M."/>
            <person name="Grisel S."/>
            <person name="Petersen M."/>
            <person name="Berrin J.G."/>
            <person name="Delaux P.M."/>
            <person name="Dal Grande F."/>
            <person name="Keller J."/>
        </authorList>
    </citation>
    <scope>NUCLEOTIDE SEQUENCE [LARGE SCALE GENOMIC DNA]</scope>
    <source>
        <strain evidence="5 6">SAG 2145</strain>
    </source>
</reference>
<dbReference type="PROSITE" id="PS00671">
    <property type="entry name" value="D_2_HYDROXYACID_DH_3"/>
    <property type="match status" value="1"/>
</dbReference>
<feature type="domain" description="D-isomer specific 2-hydroxyacid dehydrogenase NAD-binding" evidence="4">
    <location>
        <begin position="119"/>
        <end position="296"/>
    </location>
</feature>
<accession>A0AAW1QM04</accession>
<dbReference type="Proteomes" id="UP001438707">
    <property type="component" value="Unassembled WGS sequence"/>
</dbReference>
<dbReference type="InterPro" id="IPR029753">
    <property type="entry name" value="D-isomer_DH_CS"/>
</dbReference>
<evidence type="ECO:0000259" key="4">
    <source>
        <dbReference type="Pfam" id="PF02826"/>
    </source>
</evidence>
<keyword evidence="1 2" id="KW-0560">Oxidoreductase</keyword>
<comment type="caution">
    <text evidence="5">The sequence shown here is derived from an EMBL/GenBank/DDBJ whole genome shotgun (WGS) entry which is preliminary data.</text>
</comment>
<evidence type="ECO:0000256" key="2">
    <source>
        <dbReference type="RuleBase" id="RU003719"/>
    </source>
</evidence>
<dbReference type="PANTHER" id="PTHR42938:SF25">
    <property type="entry name" value="D-ISOMER SPECIFIC 2-HYDROXYACID DEHYDROGENASE FAMILY PROTEIN"/>
    <property type="match status" value="1"/>
</dbReference>
<dbReference type="Gene3D" id="3.40.50.720">
    <property type="entry name" value="NAD(P)-binding Rossmann-like Domain"/>
    <property type="match status" value="2"/>
</dbReference>
<dbReference type="SUPFAM" id="SSF52283">
    <property type="entry name" value="Formate/glycerate dehydrogenase catalytic domain-like"/>
    <property type="match status" value="1"/>
</dbReference>
<dbReference type="PANTHER" id="PTHR42938">
    <property type="entry name" value="FORMATE DEHYDROGENASE 1"/>
    <property type="match status" value="1"/>
</dbReference>
<name>A0AAW1QM04_9CHLO</name>
<keyword evidence="6" id="KW-1185">Reference proteome</keyword>
<comment type="similarity">
    <text evidence="2">Belongs to the D-isomer specific 2-hydroxyacid dehydrogenase family.</text>
</comment>
<dbReference type="Pfam" id="PF00389">
    <property type="entry name" value="2-Hacid_dh"/>
    <property type="match status" value="1"/>
</dbReference>
<protein>
    <recommendedName>
        <fullName evidence="7">D-3-phosphoglycerate dehydrogenase</fullName>
    </recommendedName>
</protein>
<dbReference type="InterPro" id="IPR006140">
    <property type="entry name" value="D-isomer_DH_NAD-bd"/>
</dbReference>
<dbReference type="CDD" id="cd12175">
    <property type="entry name" value="2-Hacid_dh_11"/>
    <property type="match status" value="1"/>
</dbReference>
<dbReference type="Pfam" id="PF02826">
    <property type="entry name" value="2-Hacid_dh_C"/>
    <property type="match status" value="1"/>
</dbReference>
<gene>
    <name evidence="5" type="ORF">WJX74_008563</name>
</gene>
<evidence type="ECO:0000313" key="6">
    <source>
        <dbReference type="Proteomes" id="UP001438707"/>
    </source>
</evidence>
<dbReference type="InterPro" id="IPR036291">
    <property type="entry name" value="NAD(P)-bd_dom_sf"/>
</dbReference>
<dbReference type="SUPFAM" id="SSF51735">
    <property type="entry name" value="NAD(P)-binding Rossmann-fold domains"/>
    <property type="match status" value="1"/>
</dbReference>
<dbReference type="GO" id="GO:0004617">
    <property type="term" value="F:phosphoglycerate dehydrogenase activity"/>
    <property type="evidence" value="ECO:0007669"/>
    <property type="project" value="TreeGrafter"/>
</dbReference>
<organism evidence="5 6">
    <name type="scientific">Apatococcus lobatus</name>
    <dbReference type="NCBI Taxonomy" id="904363"/>
    <lineage>
        <taxon>Eukaryota</taxon>
        <taxon>Viridiplantae</taxon>
        <taxon>Chlorophyta</taxon>
        <taxon>core chlorophytes</taxon>
        <taxon>Trebouxiophyceae</taxon>
        <taxon>Chlorellales</taxon>
        <taxon>Chlorellaceae</taxon>
        <taxon>Apatococcus</taxon>
    </lineage>
</organism>
<dbReference type="EMBL" id="JALJOS010000032">
    <property type="protein sequence ID" value="KAK9822438.1"/>
    <property type="molecule type" value="Genomic_DNA"/>
</dbReference>
<dbReference type="GO" id="GO:0051287">
    <property type="term" value="F:NAD binding"/>
    <property type="evidence" value="ECO:0007669"/>
    <property type="project" value="InterPro"/>
</dbReference>